<proteinExistence type="predicted"/>
<evidence type="ECO:0000313" key="2">
    <source>
        <dbReference type="Proteomes" id="UP000248745"/>
    </source>
</evidence>
<keyword evidence="2" id="KW-1185">Reference proteome</keyword>
<dbReference type="OrthoDB" id="7432683at2"/>
<accession>A0A2W2AEK7</accession>
<reference evidence="1 2" key="1">
    <citation type="submission" date="2018-06" db="EMBL/GenBank/DDBJ databases">
        <title>Mucibacter soli gen. nov., sp. nov., a new member of the family Chitinophagaceae producing mucin.</title>
        <authorList>
            <person name="Kim M.-K."/>
            <person name="Park S."/>
            <person name="Kim T.-S."/>
            <person name="Joung Y."/>
            <person name="Han J.-H."/>
            <person name="Kim S.B."/>
        </authorList>
    </citation>
    <scope>NUCLEOTIDE SEQUENCE [LARGE SCALE GENOMIC DNA]</scope>
    <source>
        <strain evidence="1 2">R1-15</strain>
    </source>
</reference>
<evidence type="ECO:0000313" key="1">
    <source>
        <dbReference type="EMBL" id="PZF73721.1"/>
    </source>
</evidence>
<protein>
    <submittedName>
        <fullName evidence="1">Uncharacterized protein</fullName>
    </submittedName>
</protein>
<gene>
    <name evidence="1" type="ORF">DN068_06915</name>
</gene>
<dbReference type="AlphaFoldDB" id="A0A2W2AEK7"/>
<dbReference type="SUPFAM" id="SSF49464">
    <property type="entry name" value="Carboxypeptidase regulatory domain-like"/>
    <property type="match status" value="1"/>
</dbReference>
<organism evidence="1 2">
    <name type="scientific">Taibaiella soli</name>
    <dbReference type="NCBI Taxonomy" id="1649169"/>
    <lineage>
        <taxon>Bacteria</taxon>
        <taxon>Pseudomonadati</taxon>
        <taxon>Bacteroidota</taxon>
        <taxon>Chitinophagia</taxon>
        <taxon>Chitinophagales</taxon>
        <taxon>Chitinophagaceae</taxon>
        <taxon>Taibaiella</taxon>
    </lineage>
</organism>
<comment type="caution">
    <text evidence="1">The sequence shown here is derived from an EMBL/GenBank/DDBJ whole genome shotgun (WGS) entry which is preliminary data.</text>
</comment>
<dbReference type="EMBL" id="QKTW01000010">
    <property type="protein sequence ID" value="PZF73721.1"/>
    <property type="molecule type" value="Genomic_DNA"/>
</dbReference>
<name>A0A2W2AEK7_9BACT</name>
<sequence length="238" mass="26870">MTPDEKGRFCQKCAKTVIDFSQLSDEELVTIISRQKGELCGRFLENQLSRPIVLLQKPSLYKRYSSGKMAAAFLLLQMFVSDARAQKKTAHTTQSTPKPVTGIITIKGVLLDFETQKPIVGRKVYLNNDSTKKLNTTTTDHKGNFSLKVSVAQLNGAFLSFDQNNLEHFIPDEKLTTSGSNIISLRLYQYLVVKMPVTTIRYVRPSDERMMIQGAVISEPGPSNFRKLNQLNLKKEKH</sequence>
<dbReference type="InterPro" id="IPR008969">
    <property type="entry name" value="CarboxyPept-like_regulatory"/>
</dbReference>
<dbReference type="RefSeq" id="WP_110998171.1">
    <property type="nucleotide sequence ID" value="NZ_QKTW01000010.1"/>
</dbReference>
<dbReference type="Proteomes" id="UP000248745">
    <property type="component" value="Unassembled WGS sequence"/>
</dbReference>